<dbReference type="AlphaFoldDB" id="W2FJ34"/>
<protein>
    <recommendedName>
        <fullName evidence="2">DDE Tnp4 domain-containing protein</fullName>
    </recommendedName>
</protein>
<dbReference type="VEuPathDB" id="FungiDB:PPTG_12251"/>
<accession>W2FJ34</accession>
<dbReference type="EMBL" id="KI690101">
    <property type="protein sequence ID" value="ETK70808.1"/>
    <property type="molecule type" value="Genomic_DNA"/>
</dbReference>
<reference evidence="1" key="1">
    <citation type="submission" date="2013-11" db="EMBL/GenBank/DDBJ databases">
        <title>The Genome Sequence of Phytophthora parasitica CJ02B3.</title>
        <authorList>
            <consortium name="The Broad Institute Genomics Platform"/>
            <person name="Russ C."/>
            <person name="Tyler B."/>
            <person name="Panabieres F."/>
            <person name="Shan W."/>
            <person name="Tripathy S."/>
            <person name="Grunwald N."/>
            <person name="Machado M."/>
            <person name="Johnson C.S."/>
            <person name="Arredondo F."/>
            <person name="Hong C."/>
            <person name="Coffey M."/>
            <person name="Young S.K."/>
            <person name="Zeng Q."/>
            <person name="Gargeya S."/>
            <person name="Fitzgerald M."/>
            <person name="Abouelleil A."/>
            <person name="Alvarado L."/>
            <person name="Chapman S.B."/>
            <person name="Gainer-Dewar J."/>
            <person name="Goldberg J."/>
            <person name="Griggs A."/>
            <person name="Gujja S."/>
            <person name="Hansen M."/>
            <person name="Howarth C."/>
            <person name="Imamovic A."/>
            <person name="Ireland A."/>
            <person name="Larimer J."/>
            <person name="McCowan C."/>
            <person name="Murphy C."/>
            <person name="Pearson M."/>
            <person name="Poon T.W."/>
            <person name="Priest M."/>
            <person name="Roberts A."/>
            <person name="Saif S."/>
            <person name="Shea T."/>
            <person name="Sykes S."/>
            <person name="Wortman J."/>
            <person name="Nusbaum C."/>
            <person name="Birren B."/>
        </authorList>
    </citation>
    <scope>NUCLEOTIDE SEQUENCE [LARGE SCALE GENOMIC DNA]</scope>
    <source>
        <strain evidence="1">CJ02B3</strain>
    </source>
</reference>
<evidence type="ECO:0000313" key="1">
    <source>
        <dbReference type="EMBL" id="ETK70808.1"/>
    </source>
</evidence>
<proteinExistence type="predicted"/>
<feature type="non-terminal residue" evidence="1">
    <location>
        <position position="1"/>
    </location>
</feature>
<organism evidence="1">
    <name type="scientific">Phytophthora nicotianae</name>
    <name type="common">Potato buckeye rot agent</name>
    <name type="synonym">Phytophthora parasitica</name>
    <dbReference type="NCBI Taxonomy" id="4792"/>
    <lineage>
        <taxon>Eukaryota</taxon>
        <taxon>Sar</taxon>
        <taxon>Stramenopiles</taxon>
        <taxon>Oomycota</taxon>
        <taxon>Peronosporomycetes</taxon>
        <taxon>Peronosporales</taxon>
        <taxon>Peronosporaceae</taxon>
        <taxon>Phytophthora</taxon>
    </lineage>
</organism>
<dbReference type="Proteomes" id="UP000053236">
    <property type="component" value="Unassembled WGS sequence"/>
</dbReference>
<evidence type="ECO:0008006" key="2">
    <source>
        <dbReference type="Google" id="ProtNLM"/>
    </source>
</evidence>
<sequence length="166" mass="19007">IGRGKKCRYAAVDVFFMTLISLKHTCNWGTVARVFKIPHSSFQEITRKSMDVVSPFLYEKFVEDMDDRWVLDKLVRSGHAFTNSRKVGYATDAIFQQANKSNSNMNAILQYYSGKHHLYYYKVEVSVLPNGRATKAKQRLTQENIERRMLEGTRRCTTDGGGNPVG</sequence>
<name>W2FJ34_PHYNI</name>
<gene>
    <name evidence="1" type="ORF">L915_21864</name>
</gene>